<keyword evidence="8" id="KW-1185">Reference proteome</keyword>
<evidence type="ECO:0000256" key="2">
    <source>
        <dbReference type="ARBA" id="ARBA00022723"/>
    </source>
</evidence>
<gene>
    <name evidence="7" type="ORF">L210DRAFT_3341178</name>
</gene>
<keyword evidence="2" id="KW-0479">Metal-binding</keyword>
<reference evidence="7" key="1">
    <citation type="submission" date="2019-10" db="EMBL/GenBank/DDBJ databases">
        <authorList>
            <consortium name="DOE Joint Genome Institute"/>
            <person name="Kuo A."/>
            <person name="Miyauchi S."/>
            <person name="Kiss E."/>
            <person name="Drula E."/>
            <person name="Kohler A."/>
            <person name="Sanchez-Garcia M."/>
            <person name="Andreopoulos B."/>
            <person name="Barry K.W."/>
            <person name="Bonito G."/>
            <person name="Buee M."/>
            <person name="Carver A."/>
            <person name="Chen C."/>
            <person name="Cichocki N."/>
            <person name="Clum A."/>
            <person name="Culley D."/>
            <person name="Crous P.W."/>
            <person name="Fauchery L."/>
            <person name="Girlanda M."/>
            <person name="Hayes R."/>
            <person name="Keri Z."/>
            <person name="LaButti K."/>
            <person name="Lipzen A."/>
            <person name="Lombard V."/>
            <person name="Magnuson J."/>
            <person name="Maillard F."/>
            <person name="Morin E."/>
            <person name="Murat C."/>
            <person name="Nolan M."/>
            <person name="Ohm R."/>
            <person name="Pangilinan J."/>
            <person name="Pereira M."/>
            <person name="Perotto S."/>
            <person name="Peter M."/>
            <person name="Riley R."/>
            <person name="Sitrit Y."/>
            <person name="Stielow B."/>
            <person name="Szollosi G."/>
            <person name="Zifcakova L."/>
            <person name="Stursova M."/>
            <person name="Spatafora J.W."/>
            <person name="Tedersoo L."/>
            <person name="Vaario L.-M."/>
            <person name="Yamada A."/>
            <person name="Yan M."/>
            <person name="Wang P."/>
            <person name="Xu J."/>
            <person name="Bruns T."/>
            <person name="Baldrian P."/>
            <person name="Vilgalys R."/>
            <person name="Henrissat B."/>
            <person name="Grigoriev I.V."/>
            <person name="Hibbett D."/>
            <person name="Nagy L.G."/>
            <person name="Martin F.M."/>
        </authorList>
    </citation>
    <scope>NUCLEOTIDE SEQUENCE</scope>
    <source>
        <strain evidence="7">BED1</strain>
    </source>
</reference>
<evidence type="ECO:0000313" key="8">
    <source>
        <dbReference type="Proteomes" id="UP001194468"/>
    </source>
</evidence>
<evidence type="ECO:0000259" key="6">
    <source>
        <dbReference type="Pfam" id="PF12851"/>
    </source>
</evidence>
<keyword evidence="3" id="KW-0223">Dioxygenase</keyword>
<dbReference type="Gene3D" id="3.60.130.30">
    <property type="match status" value="1"/>
</dbReference>
<keyword evidence="4" id="KW-0560">Oxidoreductase</keyword>
<dbReference type="AlphaFoldDB" id="A0AAD4GAI2"/>
<keyword evidence="5" id="KW-0408">Iron</keyword>
<accession>A0AAD4GAI2</accession>
<comment type="cofactor">
    <cofactor evidence="1">
        <name>Fe(2+)</name>
        <dbReference type="ChEBI" id="CHEBI:29033"/>
    </cofactor>
</comment>
<evidence type="ECO:0000256" key="4">
    <source>
        <dbReference type="ARBA" id="ARBA00023002"/>
    </source>
</evidence>
<reference evidence="7" key="2">
    <citation type="journal article" date="2020" name="Nat. Commun.">
        <title>Large-scale genome sequencing of mycorrhizal fungi provides insights into the early evolution of symbiotic traits.</title>
        <authorList>
            <person name="Miyauchi S."/>
            <person name="Kiss E."/>
            <person name="Kuo A."/>
            <person name="Drula E."/>
            <person name="Kohler A."/>
            <person name="Sanchez-Garcia M."/>
            <person name="Morin E."/>
            <person name="Andreopoulos B."/>
            <person name="Barry K.W."/>
            <person name="Bonito G."/>
            <person name="Buee M."/>
            <person name="Carver A."/>
            <person name="Chen C."/>
            <person name="Cichocki N."/>
            <person name="Clum A."/>
            <person name="Culley D."/>
            <person name="Crous P.W."/>
            <person name="Fauchery L."/>
            <person name="Girlanda M."/>
            <person name="Hayes R.D."/>
            <person name="Keri Z."/>
            <person name="LaButti K."/>
            <person name="Lipzen A."/>
            <person name="Lombard V."/>
            <person name="Magnuson J."/>
            <person name="Maillard F."/>
            <person name="Murat C."/>
            <person name="Nolan M."/>
            <person name="Ohm R.A."/>
            <person name="Pangilinan J."/>
            <person name="Pereira M.F."/>
            <person name="Perotto S."/>
            <person name="Peter M."/>
            <person name="Pfister S."/>
            <person name="Riley R."/>
            <person name="Sitrit Y."/>
            <person name="Stielow J.B."/>
            <person name="Szollosi G."/>
            <person name="Zifcakova L."/>
            <person name="Stursova M."/>
            <person name="Spatafora J.W."/>
            <person name="Tedersoo L."/>
            <person name="Vaario L.M."/>
            <person name="Yamada A."/>
            <person name="Yan M."/>
            <person name="Wang P."/>
            <person name="Xu J."/>
            <person name="Bruns T."/>
            <person name="Baldrian P."/>
            <person name="Vilgalys R."/>
            <person name="Dunand C."/>
            <person name="Henrissat B."/>
            <person name="Grigoriev I.V."/>
            <person name="Hibbett D."/>
            <person name="Nagy L.G."/>
            <person name="Martin F.M."/>
        </authorList>
    </citation>
    <scope>NUCLEOTIDE SEQUENCE</scope>
    <source>
        <strain evidence="7">BED1</strain>
    </source>
</reference>
<name>A0AAD4GAI2_BOLED</name>
<evidence type="ECO:0000256" key="3">
    <source>
        <dbReference type="ARBA" id="ARBA00022964"/>
    </source>
</evidence>
<proteinExistence type="predicted"/>
<sequence>QWVEQSRDQWAIFSGAMAIMHLDIYATGREALVQLGRWATECGETDMQLALVIWPSVYSVASVMANQVSIMHLNSNGQPQWLDLLVTVGEHEKLDMVLSTLGIRLRYNPGMVVALPGPLLHHGVCHVTGNRGSIAFYMWQSV</sequence>
<evidence type="ECO:0000256" key="1">
    <source>
        <dbReference type="ARBA" id="ARBA00001954"/>
    </source>
</evidence>
<dbReference type="Proteomes" id="UP001194468">
    <property type="component" value="Unassembled WGS sequence"/>
</dbReference>
<dbReference type="GO" id="GO:0046872">
    <property type="term" value="F:metal ion binding"/>
    <property type="evidence" value="ECO:0007669"/>
    <property type="project" value="UniProtKB-KW"/>
</dbReference>
<evidence type="ECO:0000313" key="7">
    <source>
        <dbReference type="EMBL" id="KAF8433103.1"/>
    </source>
</evidence>
<evidence type="ECO:0000256" key="5">
    <source>
        <dbReference type="ARBA" id="ARBA00023004"/>
    </source>
</evidence>
<feature type="non-terminal residue" evidence="7">
    <location>
        <position position="1"/>
    </location>
</feature>
<dbReference type="GO" id="GO:0051213">
    <property type="term" value="F:dioxygenase activity"/>
    <property type="evidence" value="ECO:0007669"/>
    <property type="project" value="UniProtKB-KW"/>
</dbReference>
<dbReference type="InterPro" id="IPR024779">
    <property type="entry name" value="2OGFeDO_JBP1/TET_oxygenase_dom"/>
</dbReference>
<feature type="domain" description="2OGFeDO JBP1/TET oxygenase" evidence="6">
    <location>
        <begin position="50"/>
        <end position="138"/>
    </location>
</feature>
<protein>
    <recommendedName>
        <fullName evidence="6">2OGFeDO JBP1/TET oxygenase domain-containing protein</fullName>
    </recommendedName>
</protein>
<dbReference type="Pfam" id="PF12851">
    <property type="entry name" value="Tet_JBP"/>
    <property type="match status" value="1"/>
</dbReference>
<comment type="caution">
    <text evidence="7">The sequence shown here is derived from an EMBL/GenBank/DDBJ whole genome shotgun (WGS) entry which is preliminary data.</text>
</comment>
<feature type="non-terminal residue" evidence="7">
    <location>
        <position position="142"/>
    </location>
</feature>
<dbReference type="EMBL" id="WHUW01000036">
    <property type="protein sequence ID" value="KAF8433103.1"/>
    <property type="molecule type" value="Genomic_DNA"/>
</dbReference>
<organism evidence="7 8">
    <name type="scientific">Boletus edulis BED1</name>
    <dbReference type="NCBI Taxonomy" id="1328754"/>
    <lineage>
        <taxon>Eukaryota</taxon>
        <taxon>Fungi</taxon>
        <taxon>Dikarya</taxon>
        <taxon>Basidiomycota</taxon>
        <taxon>Agaricomycotina</taxon>
        <taxon>Agaricomycetes</taxon>
        <taxon>Agaricomycetidae</taxon>
        <taxon>Boletales</taxon>
        <taxon>Boletineae</taxon>
        <taxon>Boletaceae</taxon>
        <taxon>Boletoideae</taxon>
        <taxon>Boletus</taxon>
    </lineage>
</organism>